<feature type="transmembrane region" description="Helical" evidence="1">
    <location>
        <begin position="380"/>
        <end position="405"/>
    </location>
</feature>
<keyword evidence="4" id="KW-1185">Reference proteome</keyword>
<feature type="transmembrane region" description="Helical" evidence="1">
    <location>
        <begin position="507"/>
        <end position="528"/>
    </location>
</feature>
<proteinExistence type="predicted"/>
<dbReference type="InterPro" id="IPR007484">
    <property type="entry name" value="Peptidase_M28"/>
</dbReference>
<dbReference type="GO" id="GO:0008235">
    <property type="term" value="F:metalloexopeptidase activity"/>
    <property type="evidence" value="ECO:0007669"/>
    <property type="project" value="InterPro"/>
</dbReference>
<comment type="caution">
    <text evidence="3">The sequence shown here is derived from an EMBL/GenBank/DDBJ whole genome shotgun (WGS) entry which is preliminary data.</text>
</comment>
<reference evidence="3 4" key="1">
    <citation type="submission" date="2007-06" db="EMBL/GenBank/DDBJ databases">
        <authorList>
            <person name="Shimkets L."/>
            <person name="Ferriera S."/>
            <person name="Johnson J."/>
            <person name="Kravitz S."/>
            <person name="Beeson K."/>
            <person name="Sutton G."/>
            <person name="Rogers Y.-H."/>
            <person name="Friedman R."/>
            <person name="Frazier M."/>
            <person name="Venter J.C."/>
        </authorList>
    </citation>
    <scope>NUCLEOTIDE SEQUENCE [LARGE SCALE GENOMIC DNA]</scope>
    <source>
        <strain evidence="3 4">SIR-1</strain>
    </source>
</reference>
<evidence type="ECO:0000256" key="1">
    <source>
        <dbReference type="SAM" id="Phobius"/>
    </source>
</evidence>
<dbReference type="STRING" id="391625.PPSIR1_13395"/>
<keyword evidence="1" id="KW-1133">Transmembrane helix</keyword>
<evidence type="ECO:0000313" key="4">
    <source>
        <dbReference type="Proteomes" id="UP000005801"/>
    </source>
</evidence>
<feature type="transmembrane region" description="Helical" evidence="1">
    <location>
        <begin position="347"/>
        <end position="368"/>
    </location>
</feature>
<keyword evidence="1" id="KW-0812">Transmembrane</keyword>
<feature type="transmembrane region" description="Helical" evidence="1">
    <location>
        <begin position="540"/>
        <end position="563"/>
    </location>
</feature>
<feature type="domain" description="Peptidase M28" evidence="2">
    <location>
        <begin position="123"/>
        <end position="302"/>
    </location>
</feature>
<evidence type="ECO:0000259" key="2">
    <source>
        <dbReference type="Pfam" id="PF04389"/>
    </source>
</evidence>
<evidence type="ECO:0000313" key="3">
    <source>
        <dbReference type="EMBL" id="EDM75642.1"/>
    </source>
</evidence>
<dbReference type="Gene3D" id="3.40.630.10">
    <property type="entry name" value="Zn peptidases"/>
    <property type="match status" value="1"/>
</dbReference>
<dbReference type="EMBL" id="ABCS01000085">
    <property type="protein sequence ID" value="EDM75642.1"/>
    <property type="molecule type" value="Genomic_DNA"/>
</dbReference>
<feature type="transmembrane region" description="Helical" evidence="1">
    <location>
        <begin position="481"/>
        <end position="500"/>
    </location>
</feature>
<dbReference type="Proteomes" id="UP000005801">
    <property type="component" value="Unassembled WGS sequence"/>
</dbReference>
<dbReference type="GO" id="GO:0006508">
    <property type="term" value="P:proteolysis"/>
    <property type="evidence" value="ECO:0007669"/>
    <property type="project" value="InterPro"/>
</dbReference>
<dbReference type="InterPro" id="IPR045175">
    <property type="entry name" value="M28_fam"/>
</dbReference>
<organism evidence="3 4">
    <name type="scientific">Plesiocystis pacifica SIR-1</name>
    <dbReference type="NCBI Taxonomy" id="391625"/>
    <lineage>
        <taxon>Bacteria</taxon>
        <taxon>Pseudomonadati</taxon>
        <taxon>Myxococcota</taxon>
        <taxon>Polyangia</taxon>
        <taxon>Nannocystales</taxon>
        <taxon>Nannocystaceae</taxon>
        <taxon>Plesiocystis</taxon>
    </lineage>
</organism>
<accession>A6GEQ9</accession>
<dbReference type="eggNOG" id="COG2234">
    <property type="taxonomic scope" value="Bacteria"/>
</dbReference>
<dbReference type="SUPFAM" id="SSF53187">
    <property type="entry name" value="Zn-dependent exopeptidases"/>
    <property type="match status" value="1"/>
</dbReference>
<dbReference type="AlphaFoldDB" id="A6GEQ9"/>
<dbReference type="PANTHER" id="PTHR12147">
    <property type="entry name" value="METALLOPEPTIDASE M28 FAMILY MEMBER"/>
    <property type="match status" value="1"/>
</dbReference>
<feature type="transmembrane region" description="Helical" evidence="1">
    <location>
        <begin position="455"/>
        <end position="475"/>
    </location>
</feature>
<gene>
    <name evidence="3" type="ORF">PPSIR1_13395</name>
</gene>
<dbReference type="Pfam" id="PF04389">
    <property type="entry name" value="Peptidase_M28"/>
    <property type="match status" value="1"/>
</dbReference>
<sequence>MCLALLALTVLAVCLVTRLELRPPAPVGLDAPATAFSAARARNTMEAIFGPPGQERPHPIGSQANVEVRERIVEALRDLGLEPEEQRAFVCLGWRCAWVVNIVAVIPGTDAGSHDTLGLDARPGAIMLAAHYDSVAAGPGIGDDGSGVGIVIESARAILAGPPLRDDLVLLIDDGEETGLFGAQAFVDQHPLAPSVDAVVNVEARGSRGVSRMFETKGPSAWMIDAYAPEARALRGQPSSLSAAIYERMPNDSDLTVFGRAGMSGLNFAFIGGVEHYHTPNDDFAHLDWGSVQQQGQNALAAAKALASADRRRADTGRVVGLHEASGAGLDHVYHPVLGLVPRLPEAWVSGLSLGCLVLAALGWLVALRRDWREQGRAAALGAALAALVGVPVVLVLAGLAGAGVEALVQALSGSAAPFVLHPGPRWLALSAAASFALGLVGLGFARFAPSGGGMALRGAMAVWAALLAVAVASLLPGGALVFMVLAVASGVPLAAHLLGPEGSRAVIVELFGAFVFGEVLLVLILSLGDAFGFGQPISAALAALIALVFAPALGLFAASLAAADRPKRARAGLGGVGLVALVAAVVAGRSPVYSVDHTLPLTAITTHDRSTGESEVALEVMRERPADPEALGIGAQLRPRPPWSFGPLLGRGRVEVEAQPEGLHVEDASAGEGVLPGHSTLEFRLRSGRGSPWGMLLIPEALAINLSVEVEGAPVGTREYQWAPAGEQTQTFYAVGLFGLPDEGVRVELDRRGPLPADAVLWTVDFRLHAAEDPATQALLAARPEHAGPIQSGDREVVVERVELRAFGPGAR</sequence>
<dbReference type="PANTHER" id="PTHR12147:SF26">
    <property type="entry name" value="PEPTIDASE M28 DOMAIN-CONTAINING PROTEIN"/>
    <property type="match status" value="1"/>
</dbReference>
<feature type="transmembrane region" description="Helical" evidence="1">
    <location>
        <begin position="425"/>
        <end position="448"/>
    </location>
</feature>
<protein>
    <submittedName>
        <fullName evidence="3">Peptidase, M20/M25/M40 family protein</fullName>
    </submittedName>
</protein>
<feature type="transmembrane region" description="Helical" evidence="1">
    <location>
        <begin position="570"/>
        <end position="589"/>
    </location>
</feature>
<name>A6GEQ9_9BACT</name>
<keyword evidence="1" id="KW-0472">Membrane</keyword>